<dbReference type="eggNOG" id="ENOG5032UHI">
    <property type="taxonomic scope" value="Bacteria"/>
</dbReference>
<dbReference type="Pfam" id="PF16571">
    <property type="entry name" value="FBP_C"/>
    <property type="match status" value="1"/>
</dbReference>
<dbReference type="AlphaFoldDB" id="A0A0A3HWJ4"/>
<dbReference type="CDD" id="cd16342">
    <property type="entry name" value="FusC_FusB"/>
    <property type="match status" value="1"/>
</dbReference>
<dbReference type="Pfam" id="PF07299">
    <property type="entry name" value="EF-G-binding_N"/>
    <property type="match status" value="1"/>
</dbReference>
<feature type="domain" description="Elongation factor G-binding protein N-terminal" evidence="1">
    <location>
        <begin position="3"/>
        <end position="84"/>
    </location>
</feature>
<dbReference type="Gene3D" id="1.20.1280.250">
    <property type="match status" value="1"/>
</dbReference>
<dbReference type="InterPro" id="IPR032330">
    <property type="entry name" value="EF-G-binding_C"/>
</dbReference>
<dbReference type="STRING" id="1384057.CD33_10675"/>
<dbReference type="RefSeq" id="WP_036200568.1">
    <property type="nucleotide sequence ID" value="NZ_JPVO01000050.1"/>
</dbReference>
<dbReference type="OrthoDB" id="1891078at2"/>
<accession>A0A0A3HWJ4</accession>
<feature type="domain" description="Elongation factor G-binding protein C-terminal treble-clef zinc-finger" evidence="2">
    <location>
        <begin position="100"/>
        <end position="194"/>
    </location>
</feature>
<protein>
    <recommendedName>
        <fullName evidence="5">Elongation factor G-binding protein</fullName>
    </recommendedName>
</protein>
<dbReference type="EMBL" id="JPVO01000050">
    <property type="protein sequence ID" value="KGR75595.1"/>
    <property type="molecule type" value="Genomic_DNA"/>
</dbReference>
<dbReference type="Proteomes" id="UP000030408">
    <property type="component" value="Unassembled WGS sequence"/>
</dbReference>
<sequence>MYFMTPEQFQFVKKQAKKILSTYTTSKDLKVIQAIQALVQEEIDGKLTFDGIEQQLLLQPIFQIQTKEQMELFLKDIKQYVEPFIKPTESELKKLFPKDKKLKLPKLGDFDWQETSYFSWFDSGTNRKYIVYREGGVLKGVRGTFSNSAKVGICTVCNQHAKVGMLLVSKKGTDLGTYTKKGNYICEDSASCNEALSDMEKFTNFVNNLN</sequence>
<evidence type="ECO:0008006" key="5">
    <source>
        <dbReference type="Google" id="ProtNLM"/>
    </source>
</evidence>
<reference evidence="3 4" key="1">
    <citation type="submission" date="2014-02" db="EMBL/GenBank/DDBJ databases">
        <title>Draft genome sequence of Lysinibacillus sinduriensis JCM 15800.</title>
        <authorList>
            <person name="Zhang F."/>
            <person name="Wang G."/>
            <person name="Zhang L."/>
        </authorList>
    </citation>
    <scope>NUCLEOTIDE SEQUENCE [LARGE SCALE GENOMIC DNA]</scope>
    <source>
        <strain evidence="3 4">JCM 15800</strain>
    </source>
</reference>
<gene>
    <name evidence="3" type="ORF">CD33_10675</name>
</gene>
<evidence type="ECO:0000313" key="3">
    <source>
        <dbReference type="EMBL" id="KGR75595.1"/>
    </source>
</evidence>
<organism evidence="3 4">
    <name type="scientific">Ureibacillus sinduriensis BLB-1 = JCM 15800</name>
    <dbReference type="NCBI Taxonomy" id="1384057"/>
    <lineage>
        <taxon>Bacteria</taxon>
        <taxon>Bacillati</taxon>
        <taxon>Bacillota</taxon>
        <taxon>Bacilli</taxon>
        <taxon>Bacillales</taxon>
        <taxon>Caryophanaceae</taxon>
        <taxon>Ureibacillus</taxon>
    </lineage>
</organism>
<comment type="caution">
    <text evidence="3">The sequence shown here is derived from an EMBL/GenBank/DDBJ whole genome shotgun (WGS) entry which is preliminary data.</text>
</comment>
<evidence type="ECO:0000259" key="2">
    <source>
        <dbReference type="Pfam" id="PF16571"/>
    </source>
</evidence>
<keyword evidence="4" id="KW-1185">Reference proteome</keyword>
<dbReference type="InterPro" id="IPR038344">
    <property type="entry name" value="EF-G_N_sf"/>
</dbReference>
<name>A0A0A3HWJ4_9BACL</name>
<evidence type="ECO:0000313" key="4">
    <source>
        <dbReference type="Proteomes" id="UP000030408"/>
    </source>
</evidence>
<dbReference type="InterPro" id="IPR010841">
    <property type="entry name" value="EF-G-binding_N"/>
</dbReference>
<proteinExistence type="predicted"/>
<evidence type="ECO:0000259" key="1">
    <source>
        <dbReference type="Pfam" id="PF07299"/>
    </source>
</evidence>